<keyword evidence="2" id="KW-1185">Reference proteome</keyword>
<protein>
    <submittedName>
        <fullName evidence="1">Uncharacterized protein</fullName>
    </submittedName>
</protein>
<gene>
    <name evidence="1" type="ORF">SLS59_001653</name>
</gene>
<comment type="caution">
    <text evidence="1">The sequence shown here is derived from an EMBL/GenBank/DDBJ whole genome shotgun (WGS) entry which is preliminary data.</text>
</comment>
<proteinExistence type="predicted"/>
<evidence type="ECO:0000313" key="1">
    <source>
        <dbReference type="EMBL" id="KAL1609288.1"/>
    </source>
</evidence>
<reference evidence="1 2" key="1">
    <citation type="submission" date="2024-02" db="EMBL/GenBank/DDBJ databases">
        <title>De novo assembly and annotation of 12 fungi associated with fruit tree decline syndrome in Ontario, Canada.</title>
        <authorList>
            <person name="Sulman M."/>
            <person name="Ellouze W."/>
            <person name="Ilyukhin E."/>
        </authorList>
    </citation>
    <scope>NUCLEOTIDE SEQUENCE [LARGE SCALE GENOMIC DNA]</scope>
    <source>
        <strain evidence="1 2">M97-236</strain>
    </source>
</reference>
<organism evidence="1 2">
    <name type="scientific">Nothophoma quercina</name>
    <dbReference type="NCBI Taxonomy" id="749835"/>
    <lineage>
        <taxon>Eukaryota</taxon>
        <taxon>Fungi</taxon>
        <taxon>Dikarya</taxon>
        <taxon>Ascomycota</taxon>
        <taxon>Pezizomycotina</taxon>
        <taxon>Dothideomycetes</taxon>
        <taxon>Pleosporomycetidae</taxon>
        <taxon>Pleosporales</taxon>
        <taxon>Pleosporineae</taxon>
        <taxon>Didymellaceae</taxon>
        <taxon>Nothophoma</taxon>
    </lineage>
</organism>
<name>A0ABR3RYD0_9PLEO</name>
<sequence>MAIWKGKSAQSLRDMFEDADALVDLIGEDAADSKQALGDLKRETDADACFELLKHWFTEGI</sequence>
<dbReference type="EMBL" id="JAKIXB020000004">
    <property type="protein sequence ID" value="KAL1609288.1"/>
    <property type="molecule type" value="Genomic_DNA"/>
</dbReference>
<accession>A0ABR3RYD0</accession>
<evidence type="ECO:0000313" key="2">
    <source>
        <dbReference type="Proteomes" id="UP001521222"/>
    </source>
</evidence>
<dbReference type="Proteomes" id="UP001521222">
    <property type="component" value="Unassembled WGS sequence"/>
</dbReference>